<evidence type="ECO:0000256" key="6">
    <source>
        <dbReference type="ARBA" id="ARBA00023136"/>
    </source>
</evidence>
<feature type="domain" description="Polysaccharide chain length determinant N-terminal" evidence="8">
    <location>
        <begin position="3"/>
        <end position="94"/>
    </location>
</feature>
<dbReference type="EMBL" id="BMLG01000008">
    <property type="protein sequence ID" value="GGM32075.1"/>
    <property type="molecule type" value="Genomic_DNA"/>
</dbReference>
<evidence type="ECO:0000259" key="9">
    <source>
        <dbReference type="Pfam" id="PF13807"/>
    </source>
</evidence>
<dbReference type="PANTHER" id="PTHR32309:SF13">
    <property type="entry name" value="FERRIC ENTEROBACTIN TRANSPORT PROTEIN FEPE"/>
    <property type="match status" value="1"/>
</dbReference>
<protein>
    <submittedName>
        <fullName evidence="10">Capsular polysaccharide biosynthesis protein</fullName>
    </submittedName>
</protein>
<gene>
    <name evidence="10" type="ORF">GCM10011351_17800</name>
</gene>
<name>A0A917TQG8_9BACI</name>
<keyword evidence="5 7" id="KW-1133">Transmembrane helix</keyword>
<dbReference type="InterPro" id="IPR032807">
    <property type="entry name" value="GNVR"/>
</dbReference>
<dbReference type="GO" id="GO:0004713">
    <property type="term" value="F:protein tyrosine kinase activity"/>
    <property type="evidence" value="ECO:0007669"/>
    <property type="project" value="TreeGrafter"/>
</dbReference>
<evidence type="ECO:0000256" key="4">
    <source>
        <dbReference type="ARBA" id="ARBA00022692"/>
    </source>
</evidence>
<dbReference type="Proteomes" id="UP000618460">
    <property type="component" value="Unassembled WGS sequence"/>
</dbReference>
<feature type="transmembrane region" description="Helical" evidence="7">
    <location>
        <begin position="18"/>
        <end position="40"/>
    </location>
</feature>
<feature type="transmembrane region" description="Helical" evidence="7">
    <location>
        <begin position="173"/>
        <end position="195"/>
    </location>
</feature>
<evidence type="ECO:0000313" key="11">
    <source>
        <dbReference type="Proteomes" id="UP000618460"/>
    </source>
</evidence>
<keyword evidence="3" id="KW-1003">Cell membrane</keyword>
<sequence length="254" mass="27506">MEETISLKEIFEVLKKRLVMIITLTLCAALVSGLVTHFLITPTYQSSSQFIVNQKSSEDNNVSVNDIRSNVEIINTYNVIIKSSRILDQVVDELDLTISSGTLSNKLSVANAQNSQVVTVTATDPDPEMAVAIANTTVEIFQNDIDNLMNVDNVSVLSEAVLPADPQPVSPNLTLNMAIALVLGGMVGVGLAFLLEYIDNTIKTEADIETKLELPVIGVISHVGEKDIAPTNIVQTKHSRRERGGFNGEAKKTS</sequence>
<evidence type="ECO:0000259" key="8">
    <source>
        <dbReference type="Pfam" id="PF02706"/>
    </source>
</evidence>
<keyword evidence="11" id="KW-1185">Reference proteome</keyword>
<dbReference type="RefSeq" id="WP_117154994.1">
    <property type="nucleotide sequence ID" value="NZ_BMLG01000008.1"/>
</dbReference>
<evidence type="ECO:0000256" key="2">
    <source>
        <dbReference type="ARBA" id="ARBA00006683"/>
    </source>
</evidence>
<dbReference type="InterPro" id="IPR003856">
    <property type="entry name" value="LPS_length_determ_N"/>
</dbReference>
<proteinExistence type="inferred from homology"/>
<dbReference type="Pfam" id="PF02706">
    <property type="entry name" value="Wzz"/>
    <property type="match status" value="1"/>
</dbReference>
<dbReference type="AlphaFoldDB" id="A0A917TQG8"/>
<dbReference type="OrthoDB" id="2360475at2"/>
<keyword evidence="6 7" id="KW-0472">Membrane</keyword>
<comment type="subcellular location">
    <subcellularLocation>
        <location evidence="1">Cell membrane</location>
        <topology evidence="1">Multi-pass membrane protein</topology>
    </subcellularLocation>
</comment>
<organism evidence="10 11">
    <name type="scientific">Paraliobacillus quinghaiensis</name>
    <dbReference type="NCBI Taxonomy" id="470815"/>
    <lineage>
        <taxon>Bacteria</taxon>
        <taxon>Bacillati</taxon>
        <taxon>Bacillota</taxon>
        <taxon>Bacilli</taxon>
        <taxon>Bacillales</taxon>
        <taxon>Bacillaceae</taxon>
        <taxon>Paraliobacillus</taxon>
    </lineage>
</organism>
<dbReference type="Pfam" id="PF13807">
    <property type="entry name" value="GNVR"/>
    <property type="match status" value="1"/>
</dbReference>
<comment type="caution">
    <text evidence="10">The sequence shown here is derived from an EMBL/GenBank/DDBJ whole genome shotgun (WGS) entry which is preliminary data.</text>
</comment>
<evidence type="ECO:0000256" key="3">
    <source>
        <dbReference type="ARBA" id="ARBA00022475"/>
    </source>
</evidence>
<reference evidence="10" key="2">
    <citation type="submission" date="2020-09" db="EMBL/GenBank/DDBJ databases">
        <authorList>
            <person name="Sun Q."/>
            <person name="Zhou Y."/>
        </authorList>
    </citation>
    <scope>NUCLEOTIDE SEQUENCE</scope>
    <source>
        <strain evidence="10">CGMCC 1.6333</strain>
    </source>
</reference>
<comment type="similarity">
    <text evidence="2">Belongs to the CpsC/CapA family.</text>
</comment>
<evidence type="ECO:0000256" key="7">
    <source>
        <dbReference type="SAM" id="Phobius"/>
    </source>
</evidence>
<keyword evidence="4 7" id="KW-0812">Transmembrane</keyword>
<feature type="domain" description="Tyrosine-protein kinase G-rich" evidence="9">
    <location>
        <begin position="142"/>
        <end position="194"/>
    </location>
</feature>
<dbReference type="InterPro" id="IPR050445">
    <property type="entry name" value="Bact_polysacc_biosynth/exp"/>
</dbReference>
<dbReference type="GO" id="GO:0005886">
    <property type="term" value="C:plasma membrane"/>
    <property type="evidence" value="ECO:0007669"/>
    <property type="project" value="UniProtKB-SubCell"/>
</dbReference>
<evidence type="ECO:0000313" key="10">
    <source>
        <dbReference type="EMBL" id="GGM32075.1"/>
    </source>
</evidence>
<evidence type="ECO:0000256" key="1">
    <source>
        <dbReference type="ARBA" id="ARBA00004651"/>
    </source>
</evidence>
<dbReference type="PANTHER" id="PTHR32309">
    <property type="entry name" value="TYROSINE-PROTEIN KINASE"/>
    <property type="match status" value="1"/>
</dbReference>
<evidence type="ECO:0000256" key="5">
    <source>
        <dbReference type="ARBA" id="ARBA00022989"/>
    </source>
</evidence>
<accession>A0A917TQG8</accession>
<reference evidence="10" key="1">
    <citation type="journal article" date="2014" name="Int. J. Syst. Evol. Microbiol.">
        <title>Complete genome sequence of Corynebacterium casei LMG S-19264T (=DSM 44701T), isolated from a smear-ripened cheese.</title>
        <authorList>
            <consortium name="US DOE Joint Genome Institute (JGI-PGF)"/>
            <person name="Walter F."/>
            <person name="Albersmeier A."/>
            <person name="Kalinowski J."/>
            <person name="Ruckert C."/>
        </authorList>
    </citation>
    <scope>NUCLEOTIDE SEQUENCE</scope>
    <source>
        <strain evidence="10">CGMCC 1.6333</strain>
    </source>
</reference>